<evidence type="ECO:0000256" key="1">
    <source>
        <dbReference type="SAM" id="MobiDB-lite"/>
    </source>
</evidence>
<protein>
    <submittedName>
        <fullName evidence="2">Uncharacterized protein</fullName>
    </submittedName>
</protein>
<dbReference type="AlphaFoldDB" id="B0Y8M7"/>
<sequence>MADGLPDIKPPDLAQPFAMPGTTKATQVVETEVKLSLRQRVHTARSRPVIFQAREAMRMSKAHAVGRGDATGA</sequence>
<feature type="region of interest" description="Disordered" evidence="1">
    <location>
        <begin position="1"/>
        <end position="23"/>
    </location>
</feature>
<dbReference type="VEuPathDB" id="FungiDB:AFUB_077899"/>
<evidence type="ECO:0000313" key="3">
    <source>
        <dbReference type="Proteomes" id="UP000001699"/>
    </source>
</evidence>
<organism evidence="2 3">
    <name type="scientific">Aspergillus fumigatus (strain CBS 144.89 / FGSC A1163 / CEA10)</name>
    <name type="common">Neosartorya fumigata</name>
    <dbReference type="NCBI Taxonomy" id="451804"/>
    <lineage>
        <taxon>Eukaryota</taxon>
        <taxon>Fungi</taxon>
        <taxon>Dikarya</taxon>
        <taxon>Ascomycota</taxon>
        <taxon>Pezizomycotina</taxon>
        <taxon>Eurotiomycetes</taxon>
        <taxon>Eurotiomycetidae</taxon>
        <taxon>Eurotiales</taxon>
        <taxon>Aspergillaceae</taxon>
        <taxon>Aspergillus</taxon>
        <taxon>Aspergillus subgen. Fumigati</taxon>
    </lineage>
</organism>
<evidence type="ECO:0000313" key="2">
    <source>
        <dbReference type="EMBL" id="EDP49758.1"/>
    </source>
</evidence>
<name>B0Y8M7_ASPFC</name>
<dbReference type="Proteomes" id="UP000001699">
    <property type="component" value="Unassembled WGS sequence"/>
</dbReference>
<keyword evidence="3" id="KW-1185">Reference proteome</keyword>
<reference evidence="2 3" key="1">
    <citation type="journal article" date="2008" name="PLoS Genet.">
        <title>Genomic islands in the pathogenic filamentous fungus Aspergillus fumigatus.</title>
        <authorList>
            <person name="Fedorova N.D."/>
            <person name="Khaldi N."/>
            <person name="Joardar V.S."/>
            <person name="Maiti R."/>
            <person name="Amedeo P."/>
            <person name="Anderson M.J."/>
            <person name="Crabtree J."/>
            <person name="Silva J.C."/>
            <person name="Badger J.H."/>
            <person name="Albarraq A."/>
            <person name="Angiuoli S."/>
            <person name="Bussey H."/>
            <person name="Bowyer P."/>
            <person name="Cotty P.J."/>
            <person name="Dyer P.S."/>
            <person name="Egan A."/>
            <person name="Galens K."/>
            <person name="Fraser-Liggett C.M."/>
            <person name="Haas B.J."/>
            <person name="Inman J.M."/>
            <person name="Kent R."/>
            <person name="Lemieux S."/>
            <person name="Malavazi I."/>
            <person name="Orvis J."/>
            <person name="Roemer T."/>
            <person name="Ronning C.M."/>
            <person name="Sundaram J.P."/>
            <person name="Sutton G."/>
            <person name="Turner G."/>
            <person name="Venter J.C."/>
            <person name="White O.R."/>
            <person name="Whitty B.R."/>
            <person name="Youngman P."/>
            <person name="Wolfe K.H."/>
            <person name="Goldman G.H."/>
            <person name="Wortman J.R."/>
            <person name="Jiang B."/>
            <person name="Denning D.W."/>
            <person name="Nierman W.C."/>
        </authorList>
    </citation>
    <scope>NUCLEOTIDE SEQUENCE [LARGE SCALE GENOMIC DNA]</scope>
    <source>
        <strain evidence="3">CBS 144.89 / FGSC A1163 / CEA10</strain>
    </source>
</reference>
<dbReference type="HOGENOM" id="CLU_2704372_0_0_1"/>
<gene>
    <name evidence="2" type="ORF">AFUB_077899</name>
</gene>
<proteinExistence type="predicted"/>
<dbReference type="EMBL" id="DS499599">
    <property type="protein sequence ID" value="EDP49758.1"/>
    <property type="molecule type" value="Genomic_DNA"/>
</dbReference>
<accession>B0Y8M7</accession>